<comment type="caution">
    <text evidence="5">The sequence shown here is derived from an EMBL/GenBank/DDBJ whole genome shotgun (WGS) entry which is preliminary data.</text>
</comment>
<evidence type="ECO:0000259" key="3">
    <source>
        <dbReference type="PROSITE" id="PS50093"/>
    </source>
</evidence>
<gene>
    <name evidence="4" type="ORF">QVN81_08540</name>
    <name evidence="5" type="ORF">QVN84_06325</name>
</gene>
<dbReference type="InterPro" id="IPR035986">
    <property type="entry name" value="PKD_dom_sf"/>
</dbReference>
<dbReference type="Proteomes" id="UP001168478">
    <property type="component" value="Unassembled WGS sequence"/>
</dbReference>
<reference evidence="5" key="1">
    <citation type="submission" date="2023-06" db="EMBL/GenBank/DDBJ databases">
        <authorList>
            <person name="Zeman M."/>
            <person name="Kubasova T."/>
            <person name="Jahodarova E."/>
            <person name="Nykrynova M."/>
            <person name="Rychlik I."/>
        </authorList>
    </citation>
    <scope>NUCLEOTIDE SEQUENCE</scope>
    <source>
        <strain evidence="5">ET15</strain>
        <strain evidence="4">ET37</strain>
    </source>
</reference>
<organism evidence="5 7">
    <name type="scientific">Leyella lascolaii</name>
    <dbReference type="NCBI Taxonomy" id="1776379"/>
    <lineage>
        <taxon>Bacteria</taxon>
        <taxon>Pseudomonadati</taxon>
        <taxon>Bacteroidota</taxon>
        <taxon>Bacteroidia</taxon>
        <taxon>Bacteroidales</taxon>
        <taxon>Prevotellaceae</taxon>
        <taxon>Leyella</taxon>
    </lineage>
</organism>
<dbReference type="SUPFAM" id="SSF49785">
    <property type="entry name" value="Galactose-binding domain-like"/>
    <property type="match status" value="3"/>
</dbReference>
<feature type="chain" id="PRO_5043801504" evidence="2">
    <location>
        <begin position="26"/>
        <end position="979"/>
    </location>
</feature>
<dbReference type="SUPFAM" id="SSF49299">
    <property type="entry name" value="PKD domain"/>
    <property type="match status" value="1"/>
</dbReference>
<dbReference type="InterPro" id="IPR000601">
    <property type="entry name" value="PKD_dom"/>
</dbReference>
<dbReference type="PROSITE" id="PS50093">
    <property type="entry name" value="PKD"/>
    <property type="match status" value="1"/>
</dbReference>
<dbReference type="GO" id="GO:0016798">
    <property type="term" value="F:hydrolase activity, acting on glycosyl bonds"/>
    <property type="evidence" value="ECO:0007669"/>
    <property type="project" value="InterPro"/>
</dbReference>
<dbReference type="Gene3D" id="2.60.120.260">
    <property type="entry name" value="Galactose-binding domain-like"/>
    <property type="match status" value="3"/>
</dbReference>
<accession>A0AAW7JVW5</accession>
<dbReference type="InterPro" id="IPR003305">
    <property type="entry name" value="CenC_carb-bd"/>
</dbReference>
<dbReference type="RefSeq" id="WP_289825569.1">
    <property type="nucleotide sequence ID" value="NZ_JAUEIE010000008.1"/>
</dbReference>
<dbReference type="AlphaFoldDB" id="A0AAW7JVW5"/>
<dbReference type="InterPro" id="IPR013783">
    <property type="entry name" value="Ig-like_fold"/>
</dbReference>
<dbReference type="InterPro" id="IPR008979">
    <property type="entry name" value="Galactose-bd-like_sf"/>
</dbReference>
<keyword evidence="1" id="KW-0378">Hydrolase</keyword>
<keyword evidence="6" id="KW-1185">Reference proteome</keyword>
<evidence type="ECO:0000313" key="5">
    <source>
        <dbReference type="EMBL" id="MDN0025136.1"/>
    </source>
</evidence>
<reference evidence="5" key="2">
    <citation type="submission" date="2023-08" db="EMBL/GenBank/DDBJ databases">
        <title>Identification and characterization of horizontal gene transfer across gut microbiota members of farm animals based on homology search.</title>
        <authorList>
            <person name="Schwarzerova J."/>
            <person name="Nykrynova M."/>
            <person name="Jureckova K."/>
            <person name="Cejkova D."/>
            <person name="Rychlik I."/>
        </authorList>
    </citation>
    <scope>NUCLEOTIDE SEQUENCE</scope>
    <source>
        <strain evidence="5">ET15</strain>
        <strain evidence="4">ET37</strain>
    </source>
</reference>
<evidence type="ECO:0000313" key="4">
    <source>
        <dbReference type="EMBL" id="MDN0023062.1"/>
    </source>
</evidence>
<dbReference type="Gene3D" id="2.60.40.10">
    <property type="entry name" value="Immunoglobulins"/>
    <property type="match status" value="1"/>
</dbReference>
<sequence length="979" mass="107920">MRKHLLFTAVATMAMSLTGTLSSMAQGYQTTIPFVETFDDETHYTLGGDLPDGWLGCSGNEDEKGFVKTQYYDNGLKAYSGDYYVSSEANTFNHRNDYLYTPLMSMQGGKEYIVSFYMYATAYNPGRQPSFQITAGTAQNADAQTIVIAEKEMIMHTEWTLVEAKFTPETDGEYSIALNATAPITGSGTVLVDDFSVKEGESVAPADPFITTIPFTETFDDATHYALGGDLPDGWAAYSGNGDAGFKTETYEDTYMPAYSGDTFVSSYGMLSGRHDALFTPMLEMEAGKKYTVSFYIYATNFNYAPSYSVTAGTAQNVEAQTIALTETAEVPQGQYTKVETTFTPETSGEYCIALNVTANLSQTGFVNVDDFSIEAEETEEPPVEEWAASIPYSENFDDASHYNGLGNLPNGWFSSGENPFVTAYSSSLPAVSGEYYMVAPSSPISNRRDIAYTPLLEMEAGQKYTISFYLCMPGSSSKPSFKFTVGQDQAYDMQETVLLDHTGTIDEWTRYEYSFTPETTGEYCFAFWAQSTEAGDGIICVDNFRLSKADEVFAPETDFKFSNTLHSQFTGGPKLFSGQTVQMINTTDDANSFLWTVTGGDAVISDATAVNPTITFKESANYTVTLEATNEGGKKEISKRFYPEFAVAGETDCVQTTDENTDKIYEQSNTPAFLADGTVEDDYTYETNTDFVVGVNPYYRAFAERFDVPQNCNMELTSINYFSHNYYLFDQKLGVGKDEEGNDIYSTFDKDKKLTVVIYPEKDGKPDVANPIYSKTGLISEMIIDNYYSVRESVKFDDASEPVVVNGPFYIALEFDSLTLEPYSPDILSRSYVGLDTRVHDNGQTTLWVKPEKAIPGSEFEKSGKLNEYCRADEFSKELVGYSFGVMPWVVYGKMDIETGINGTENGGHAIKVYATVDGENFKVSGLKPGTAVRVYSSNGSAVFDRKAGSSEMIIPAGNWTSGVYVISADGQSIKVTK</sequence>
<proteinExistence type="predicted"/>
<dbReference type="EMBL" id="JAUEIE010000008">
    <property type="protein sequence ID" value="MDN0023062.1"/>
    <property type="molecule type" value="Genomic_DNA"/>
</dbReference>
<evidence type="ECO:0000313" key="6">
    <source>
        <dbReference type="Proteomes" id="UP001167831"/>
    </source>
</evidence>
<evidence type="ECO:0000313" key="7">
    <source>
        <dbReference type="Proteomes" id="UP001168478"/>
    </source>
</evidence>
<name>A0AAW7JVW5_9BACT</name>
<dbReference type="EMBL" id="JAUEIF010000004">
    <property type="protein sequence ID" value="MDN0025136.1"/>
    <property type="molecule type" value="Genomic_DNA"/>
</dbReference>
<evidence type="ECO:0000256" key="2">
    <source>
        <dbReference type="SAM" id="SignalP"/>
    </source>
</evidence>
<feature type="domain" description="PKD" evidence="3">
    <location>
        <begin position="588"/>
        <end position="634"/>
    </location>
</feature>
<evidence type="ECO:0000256" key="1">
    <source>
        <dbReference type="ARBA" id="ARBA00022801"/>
    </source>
</evidence>
<protein>
    <submittedName>
        <fullName evidence="5">Carbohydrate binding domain-containing protein</fullName>
    </submittedName>
</protein>
<keyword evidence="2" id="KW-0732">Signal</keyword>
<dbReference type="NCBIfam" id="NF038128">
    <property type="entry name" value="choice_anch_J"/>
    <property type="match status" value="1"/>
</dbReference>
<feature type="signal peptide" evidence="2">
    <location>
        <begin position="1"/>
        <end position="25"/>
    </location>
</feature>
<dbReference type="Proteomes" id="UP001167831">
    <property type="component" value="Unassembled WGS sequence"/>
</dbReference>
<dbReference type="Pfam" id="PF02018">
    <property type="entry name" value="CBM_4_9"/>
    <property type="match status" value="3"/>
</dbReference>